<dbReference type="SUPFAM" id="SSF54534">
    <property type="entry name" value="FKBP-like"/>
    <property type="match status" value="1"/>
</dbReference>
<dbReference type="PANTHER" id="PTHR47245:SF1">
    <property type="entry name" value="FOLDASE PROTEIN PRSA"/>
    <property type="match status" value="1"/>
</dbReference>
<evidence type="ECO:0000256" key="6">
    <source>
        <dbReference type="ARBA" id="ARBA00023235"/>
    </source>
</evidence>
<reference evidence="11" key="1">
    <citation type="submission" date="2023-05" db="EMBL/GenBank/DDBJ databases">
        <title>Sedimentitalea sp. nov. JM2-8.</title>
        <authorList>
            <person name="Huang J."/>
        </authorList>
    </citation>
    <scope>NUCLEOTIDE SEQUENCE [LARGE SCALE GENOMIC DNA]</scope>
    <source>
        <strain evidence="11">KHS03</strain>
    </source>
</reference>
<comment type="catalytic activity">
    <reaction evidence="1">
        <text>[protein]-peptidylproline (omega=180) = [protein]-peptidylproline (omega=0)</text>
        <dbReference type="Rhea" id="RHEA:16237"/>
        <dbReference type="Rhea" id="RHEA-COMP:10747"/>
        <dbReference type="Rhea" id="RHEA-COMP:10748"/>
        <dbReference type="ChEBI" id="CHEBI:83833"/>
        <dbReference type="ChEBI" id="CHEBI:83834"/>
        <dbReference type="EC" id="5.2.1.8"/>
    </reaction>
</comment>
<keyword evidence="4 8" id="KW-0732">Signal</keyword>
<comment type="similarity">
    <text evidence="2">Belongs to the PpiC/parvulin rotamase family.</text>
</comment>
<proteinExistence type="inferred from homology"/>
<dbReference type="RefSeq" id="WP_316782241.1">
    <property type="nucleotide sequence ID" value="NZ_JASMWN010000033.1"/>
</dbReference>
<dbReference type="SUPFAM" id="SSF109998">
    <property type="entry name" value="Triger factor/SurA peptide-binding domain-like"/>
    <property type="match status" value="1"/>
</dbReference>
<dbReference type="Proteomes" id="UP001255416">
    <property type="component" value="Unassembled WGS sequence"/>
</dbReference>
<feature type="signal peptide" evidence="8">
    <location>
        <begin position="1"/>
        <end position="21"/>
    </location>
</feature>
<evidence type="ECO:0000256" key="8">
    <source>
        <dbReference type="SAM" id="SignalP"/>
    </source>
</evidence>
<organism evidence="10 11">
    <name type="scientific">Sedimentitalea todarodis</name>
    <dbReference type="NCBI Taxonomy" id="1631240"/>
    <lineage>
        <taxon>Bacteria</taxon>
        <taxon>Pseudomonadati</taxon>
        <taxon>Pseudomonadota</taxon>
        <taxon>Alphaproteobacteria</taxon>
        <taxon>Rhodobacterales</taxon>
        <taxon>Paracoccaceae</taxon>
        <taxon>Sedimentitalea</taxon>
    </lineage>
</organism>
<evidence type="ECO:0000256" key="1">
    <source>
        <dbReference type="ARBA" id="ARBA00000971"/>
    </source>
</evidence>
<feature type="domain" description="PpiC" evidence="9">
    <location>
        <begin position="132"/>
        <end position="221"/>
    </location>
</feature>
<dbReference type="GO" id="GO:0016853">
    <property type="term" value="F:isomerase activity"/>
    <property type="evidence" value="ECO:0007669"/>
    <property type="project" value="UniProtKB-KW"/>
</dbReference>
<dbReference type="Pfam" id="PF13145">
    <property type="entry name" value="Rotamase_2"/>
    <property type="match status" value="1"/>
</dbReference>
<evidence type="ECO:0000256" key="3">
    <source>
        <dbReference type="ARBA" id="ARBA00013194"/>
    </source>
</evidence>
<dbReference type="PANTHER" id="PTHR47245">
    <property type="entry name" value="PEPTIDYLPROLYL ISOMERASE"/>
    <property type="match status" value="1"/>
</dbReference>
<evidence type="ECO:0000259" key="9">
    <source>
        <dbReference type="PROSITE" id="PS50198"/>
    </source>
</evidence>
<gene>
    <name evidence="10" type="ORF">QO231_23790</name>
</gene>
<keyword evidence="5 7" id="KW-0697">Rotamase</keyword>
<evidence type="ECO:0000256" key="7">
    <source>
        <dbReference type="PROSITE-ProRule" id="PRU00278"/>
    </source>
</evidence>
<dbReference type="EC" id="5.2.1.8" evidence="3"/>
<evidence type="ECO:0000256" key="2">
    <source>
        <dbReference type="ARBA" id="ARBA00007656"/>
    </source>
</evidence>
<feature type="chain" id="PRO_5047376289" description="peptidylprolyl isomerase" evidence="8">
    <location>
        <begin position="22"/>
        <end position="291"/>
    </location>
</feature>
<sequence>MNRFLTIFREPMMLFSLTAAAVFGLHALSGDDDAHKVIKVSPEAIAGSLSLRQDLIGRQLTADERDEIVEKLVRQEILVQEAAARGLHLHDSKTRERLVTQMYFVMTEDAPEPRPEDLSAFYESNPDRYMLPKTVTFDHVFFETDQTAAQTLMDQINAGGEIPEDAGDTFWLGNRLEHYGPGQLVTVLGWEFGAQIRDLELGVWTGPIRSGRGWHLVRLDAFNPPKALPPEELNRRLREDWTQAYSQRSFEKRLDVMRASYTINLPSTEEVQATKPRLQTVQVLSAGGPTK</sequence>
<keyword evidence="11" id="KW-1185">Reference proteome</keyword>
<dbReference type="InterPro" id="IPR050245">
    <property type="entry name" value="PrsA_foldase"/>
</dbReference>
<evidence type="ECO:0000256" key="4">
    <source>
        <dbReference type="ARBA" id="ARBA00022729"/>
    </source>
</evidence>
<dbReference type="InterPro" id="IPR027304">
    <property type="entry name" value="Trigger_fact/SurA_dom_sf"/>
</dbReference>
<keyword evidence="6 7" id="KW-0413">Isomerase</keyword>
<comment type="caution">
    <text evidence="10">The sequence shown here is derived from an EMBL/GenBank/DDBJ whole genome shotgun (WGS) entry which is preliminary data.</text>
</comment>
<name>A0ABU3VKZ3_9RHOB</name>
<accession>A0ABU3VKZ3</accession>
<protein>
    <recommendedName>
        <fullName evidence="3">peptidylprolyl isomerase</fullName>
        <ecNumber evidence="3">5.2.1.8</ecNumber>
    </recommendedName>
</protein>
<evidence type="ECO:0000256" key="5">
    <source>
        <dbReference type="ARBA" id="ARBA00023110"/>
    </source>
</evidence>
<evidence type="ECO:0000313" key="11">
    <source>
        <dbReference type="Proteomes" id="UP001255416"/>
    </source>
</evidence>
<dbReference type="EMBL" id="JASMWN010000033">
    <property type="protein sequence ID" value="MDU9006861.1"/>
    <property type="molecule type" value="Genomic_DNA"/>
</dbReference>
<dbReference type="PROSITE" id="PS50198">
    <property type="entry name" value="PPIC_PPIASE_2"/>
    <property type="match status" value="1"/>
</dbReference>
<evidence type="ECO:0000313" key="10">
    <source>
        <dbReference type="EMBL" id="MDU9006861.1"/>
    </source>
</evidence>
<dbReference type="InterPro" id="IPR000297">
    <property type="entry name" value="PPIase_PpiC"/>
</dbReference>